<evidence type="ECO:0000259" key="1">
    <source>
        <dbReference type="Pfam" id="PF20700"/>
    </source>
</evidence>
<sequence>MFGFTFLTNAPRNMVMAVACVSRYYHPCTWKKSNNSPVPEHECKTNWSQSVRAMDKAGYREIACQPLEKHRLIRLLNIFTTTVYIDKTNSLVSTDVTIL</sequence>
<feature type="domain" description="Mutator-like transposase" evidence="1">
    <location>
        <begin position="3"/>
        <end position="72"/>
    </location>
</feature>
<organism evidence="2 3">
    <name type="scientific">Ramazzottius varieornatus</name>
    <name type="common">Water bear</name>
    <name type="synonym">Tardigrade</name>
    <dbReference type="NCBI Taxonomy" id="947166"/>
    <lineage>
        <taxon>Eukaryota</taxon>
        <taxon>Metazoa</taxon>
        <taxon>Ecdysozoa</taxon>
        <taxon>Tardigrada</taxon>
        <taxon>Eutardigrada</taxon>
        <taxon>Parachela</taxon>
        <taxon>Hypsibioidea</taxon>
        <taxon>Ramazzottiidae</taxon>
        <taxon>Ramazzottius</taxon>
    </lineage>
</organism>
<name>A0A1D1UVN6_RAMVA</name>
<evidence type="ECO:0000313" key="3">
    <source>
        <dbReference type="Proteomes" id="UP000186922"/>
    </source>
</evidence>
<keyword evidence="3" id="KW-1185">Reference proteome</keyword>
<dbReference type="InterPro" id="IPR049012">
    <property type="entry name" value="Mutator_transp_dom"/>
</dbReference>
<dbReference type="Proteomes" id="UP000186922">
    <property type="component" value="Unassembled WGS sequence"/>
</dbReference>
<accession>A0A1D1UVN6</accession>
<proteinExistence type="predicted"/>
<protein>
    <recommendedName>
        <fullName evidence="1">Mutator-like transposase domain-containing protein</fullName>
    </recommendedName>
</protein>
<dbReference type="AlphaFoldDB" id="A0A1D1UVN6"/>
<comment type="caution">
    <text evidence="2">The sequence shown here is derived from an EMBL/GenBank/DDBJ whole genome shotgun (WGS) entry which is preliminary data.</text>
</comment>
<evidence type="ECO:0000313" key="2">
    <source>
        <dbReference type="EMBL" id="GAU90433.1"/>
    </source>
</evidence>
<dbReference type="EMBL" id="BDGG01000001">
    <property type="protein sequence ID" value="GAU90433.1"/>
    <property type="molecule type" value="Genomic_DNA"/>
</dbReference>
<dbReference type="Pfam" id="PF20700">
    <property type="entry name" value="Mutator"/>
    <property type="match status" value="1"/>
</dbReference>
<reference evidence="2 3" key="1">
    <citation type="journal article" date="2016" name="Nat. Commun.">
        <title>Extremotolerant tardigrade genome and improved radiotolerance of human cultured cells by tardigrade-unique protein.</title>
        <authorList>
            <person name="Hashimoto T."/>
            <person name="Horikawa D.D."/>
            <person name="Saito Y."/>
            <person name="Kuwahara H."/>
            <person name="Kozuka-Hata H."/>
            <person name="Shin-I T."/>
            <person name="Minakuchi Y."/>
            <person name="Ohishi K."/>
            <person name="Motoyama A."/>
            <person name="Aizu T."/>
            <person name="Enomoto A."/>
            <person name="Kondo K."/>
            <person name="Tanaka S."/>
            <person name="Hara Y."/>
            <person name="Koshikawa S."/>
            <person name="Sagara H."/>
            <person name="Miura T."/>
            <person name="Yokobori S."/>
            <person name="Miyagawa K."/>
            <person name="Suzuki Y."/>
            <person name="Kubo T."/>
            <person name="Oyama M."/>
            <person name="Kohara Y."/>
            <person name="Fujiyama A."/>
            <person name="Arakawa K."/>
            <person name="Katayama T."/>
            <person name="Toyoda A."/>
            <person name="Kunieda T."/>
        </authorList>
    </citation>
    <scope>NUCLEOTIDE SEQUENCE [LARGE SCALE GENOMIC DNA]</scope>
    <source>
        <strain evidence="2 3">YOKOZUNA-1</strain>
    </source>
</reference>
<gene>
    <name evidence="2" type="primary">RvY_02848</name>
    <name evidence="2" type="synonym">RvY_02848.2</name>
    <name evidence="2" type="ORF">RvY_02848-2</name>
</gene>